<name>A0A930YP53_9ACTN</name>
<dbReference type="Proteomes" id="UP000698335">
    <property type="component" value="Unassembled WGS sequence"/>
</dbReference>
<sequence length="95" mass="10903">MSCDCFKEREVVTRKPHRCAYCEGIIPKGSSALRESGIYDREPFARYACALCKPYINGFWNWCDGEAAESIPATFHDYLEKEGLLSEWEEAGRNE</sequence>
<proteinExistence type="predicted"/>
<comment type="caution">
    <text evidence="1">The sequence shown here is derived from an EMBL/GenBank/DDBJ whole genome shotgun (WGS) entry which is preliminary data.</text>
</comment>
<protein>
    <submittedName>
        <fullName evidence="1">Uncharacterized protein</fullName>
    </submittedName>
</protein>
<dbReference type="AlphaFoldDB" id="A0A930YP53"/>
<gene>
    <name evidence="1" type="ORF">HXK26_00250</name>
</gene>
<accession>A0A930YP53</accession>
<reference evidence="1" key="1">
    <citation type="submission" date="2020-04" db="EMBL/GenBank/DDBJ databases">
        <title>Deep metagenomics examines the oral microbiome during advanced dental caries in children, revealing novel taxa and co-occurrences with host molecules.</title>
        <authorList>
            <person name="Baker J.L."/>
            <person name="Morton J.T."/>
            <person name="Dinis M."/>
            <person name="Alvarez R."/>
            <person name="Tran N.C."/>
            <person name="Knight R."/>
            <person name="Edlund A."/>
        </authorList>
    </citation>
    <scope>NUCLEOTIDE SEQUENCE</scope>
    <source>
        <strain evidence="1">JCVI_38_bin.5</strain>
    </source>
</reference>
<evidence type="ECO:0000313" key="2">
    <source>
        <dbReference type="Proteomes" id="UP000698335"/>
    </source>
</evidence>
<organism evidence="1 2">
    <name type="scientific">Lancefieldella rimae</name>
    <dbReference type="NCBI Taxonomy" id="1383"/>
    <lineage>
        <taxon>Bacteria</taxon>
        <taxon>Bacillati</taxon>
        <taxon>Actinomycetota</taxon>
        <taxon>Coriobacteriia</taxon>
        <taxon>Coriobacteriales</taxon>
        <taxon>Atopobiaceae</taxon>
        <taxon>Lancefieldella</taxon>
    </lineage>
</organism>
<evidence type="ECO:0000313" key="1">
    <source>
        <dbReference type="EMBL" id="MBF4807125.1"/>
    </source>
</evidence>
<dbReference type="EMBL" id="JABZGW010000003">
    <property type="protein sequence ID" value="MBF4807125.1"/>
    <property type="molecule type" value="Genomic_DNA"/>
</dbReference>